<dbReference type="EMBL" id="JAULSU010000003">
    <property type="protein sequence ID" value="KAK0622576.1"/>
    <property type="molecule type" value="Genomic_DNA"/>
</dbReference>
<dbReference type="InterPro" id="IPR036020">
    <property type="entry name" value="WW_dom_sf"/>
</dbReference>
<dbReference type="PANTHER" id="PTHR10657">
    <property type="entry name" value="PEPTIDYL-PROLYL CIS-TRANS ISOMERASE"/>
    <property type="match status" value="1"/>
</dbReference>
<evidence type="ECO:0000256" key="2">
    <source>
        <dbReference type="ARBA" id="ARBA00023110"/>
    </source>
</evidence>
<keyword evidence="3 4" id="KW-0413">Isomerase</keyword>
<reference evidence="8" key="1">
    <citation type="submission" date="2023-06" db="EMBL/GenBank/DDBJ databases">
        <title>Genome-scale phylogeny and comparative genomics of the fungal order Sordariales.</title>
        <authorList>
            <consortium name="Lawrence Berkeley National Laboratory"/>
            <person name="Hensen N."/>
            <person name="Bonometti L."/>
            <person name="Westerberg I."/>
            <person name="Brannstrom I.O."/>
            <person name="Guillou S."/>
            <person name="Cros-Aarteil S."/>
            <person name="Calhoun S."/>
            <person name="Haridas S."/>
            <person name="Kuo A."/>
            <person name="Mondo S."/>
            <person name="Pangilinan J."/>
            <person name="Riley R."/>
            <person name="Labutti K."/>
            <person name="Andreopoulos B."/>
            <person name="Lipzen A."/>
            <person name="Chen C."/>
            <person name="Yanf M."/>
            <person name="Daum C."/>
            <person name="Ng V."/>
            <person name="Clum A."/>
            <person name="Steindorff A."/>
            <person name="Ohm R."/>
            <person name="Martin F."/>
            <person name="Silar P."/>
            <person name="Natvig D."/>
            <person name="Lalanne C."/>
            <person name="Gautier V."/>
            <person name="Ament-Velasquez S.L."/>
            <person name="Kruys A."/>
            <person name="Hutchinson M.I."/>
            <person name="Powell A.J."/>
            <person name="Barry K."/>
            <person name="Miller A.N."/>
            <person name="Grigoriev I.V."/>
            <person name="Debuchy R."/>
            <person name="Gladieux P."/>
            <person name="Thoren M.H."/>
            <person name="Johannesson H."/>
        </authorList>
    </citation>
    <scope>NUCLEOTIDE SEQUENCE</scope>
    <source>
        <strain evidence="8">CBS 606.72</strain>
    </source>
</reference>
<evidence type="ECO:0000256" key="5">
    <source>
        <dbReference type="RuleBase" id="RU363014"/>
    </source>
</evidence>
<gene>
    <name evidence="8" type="ORF">B0T14DRAFT_494213</name>
</gene>
<dbReference type="EC" id="5.2.1.8" evidence="5"/>
<dbReference type="InterPro" id="IPR000297">
    <property type="entry name" value="PPIase_PpiC"/>
</dbReference>
<name>A0AA39WVY8_9PEZI</name>
<dbReference type="PANTHER" id="PTHR10657:SF4">
    <property type="entry name" value="PEPTIDYL-PROLYL CIS-TRANS ISOMERASE-RELATED"/>
    <property type="match status" value="1"/>
</dbReference>
<dbReference type="GO" id="GO:0003755">
    <property type="term" value="F:peptidyl-prolyl cis-trans isomerase activity"/>
    <property type="evidence" value="ECO:0007669"/>
    <property type="project" value="UniProtKB-UniRule"/>
</dbReference>
<evidence type="ECO:0000313" key="9">
    <source>
        <dbReference type="Proteomes" id="UP001175000"/>
    </source>
</evidence>
<organism evidence="8 9">
    <name type="scientific">Immersiella caudata</name>
    <dbReference type="NCBI Taxonomy" id="314043"/>
    <lineage>
        <taxon>Eukaryota</taxon>
        <taxon>Fungi</taxon>
        <taxon>Dikarya</taxon>
        <taxon>Ascomycota</taxon>
        <taxon>Pezizomycotina</taxon>
        <taxon>Sordariomycetes</taxon>
        <taxon>Sordariomycetidae</taxon>
        <taxon>Sordariales</taxon>
        <taxon>Lasiosphaeriaceae</taxon>
        <taxon>Immersiella</taxon>
    </lineage>
</organism>
<evidence type="ECO:0000313" key="8">
    <source>
        <dbReference type="EMBL" id="KAK0622576.1"/>
    </source>
</evidence>
<dbReference type="GO" id="GO:0060261">
    <property type="term" value="P:positive regulation of transcription initiation by RNA polymerase II"/>
    <property type="evidence" value="ECO:0007669"/>
    <property type="project" value="UniProtKB-ARBA"/>
</dbReference>
<protein>
    <recommendedName>
        <fullName evidence="5">Peptidyl-prolyl cis-trans isomerase</fullName>
        <ecNumber evidence="5">5.2.1.8</ecNumber>
    </recommendedName>
</protein>
<evidence type="ECO:0000259" key="6">
    <source>
        <dbReference type="PROSITE" id="PS50020"/>
    </source>
</evidence>
<dbReference type="InterPro" id="IPR051370">
    <property type="entry name" value="PPIase_Pin1"/>
</dbReference>
<dbReference type="CDD" id="cd00201">
    <property type="entry name" value="WW"/>
    <property type="match status" value="1"/>
</dbReference>
<dbReference type="PROSITE" id="PS01159">
    <property type="entry name" value="WW_DOMAIN_1"/>
    <property type="match status" value="1"/>
</dbReference>
<dbReference type="InterPro" id="IPR001202">
    <property type="entry name" value="WW_dom"/>
</dbReference>
<sequence>MADHSDTGLPPNWEVRHSQSKNLPYYFNAAEKNSRWEPPAGTDTEKLKLYMAKYHSSSLVAEGAQPGKIRAAHLLVKHKESRRPSSWREAEIIRSKDEALKIIQGYEQQIKSGKVALGELALTESDCSSARKRGDLGYFGRGDMQKEFEDAAFALKPGEISGVVDTASGMHLIERLE</sequence>
<comment type="catalytic activity">
    <reaction evidence="1 5">
        <text>[protein]-peptidylproline (omega=180) = [protein]-peptidylproline (omega=0)</text>
        <dbReference type="Rhea" id="RHEA:16237"/>
        <dbReference type="Rhea" id="RHEA-COMP:10747"/>
        <dbReference type="Rhea" id="RHEA-COMP:10748"/>
        <dbReference type="ChEBI" id="CHEBI:83833"/>
        <dbReference type="ChEBI" id="CHEBI:83834"/>
        <dbReference type="EC" id="5.2.1.8"/>
    </reaction>
</comment>
<feature type="domain" description="WW" evidence="6">
    <location>
        <begin position="7"/>
        <end position="41"/>
    </location>
</feature>
<dbReference type="Pfam" id="PF00639">
    <property type="entry name" value="Rotamase"/>
    <property type="match status" value="1"/>
</dbReference>
<dbReference type="AlphaFoldDB" id="A0AA39WVY8"/>
<dbReference type="SUPFAM" id="SSF51045">
    <property type="entry name" value="WW domain"/>
    <property type="match status" value="1"/>
</dbReference>
<dbReference type="FunFam" id="3.10.50.40:FF:000026">
    <property type="entry name" value="Peptidyl-prolyl cis-trans isomerase"/>
    <property type="match status" value="1"/>
</dbReference>
<feature type="domain" description="PpiC" evidence="7">
    <location>
        <begin position="66"/>
        <end position="177"/>
    </location>
</feature>
<dbReference type="Gene3D" id="2.20.70.10">
    <property type="match status" value="1"/>
</dbReference>
<evidence type="ECO:0000259" key="7">
    <source>
        <dbReference type="PROSITE" id="PS50198"/>
    </source>
</evidence>
<dbReference type="SMART" id="SM00456">
    <property type="entry name" value="WW"/>
    <property type="match status" value="1"/>
</dbReference>
<evidence type="ECO:0000256" key="3">
    <source>
        <dbReference type="ARBA" id="ARBA00023235"/>
    </source>
</evidence>
<evidence type="ECO:0000256" key="1">
    <source>
        <dbReference type="ARBA" id="ARBA00000971"/>
    </source>
</evidence>
<keyword evidence="2 4" id="KW-0697">Rotamase</keyword>
<keyword evidence="9" id="KW-1185">Reference proteome</keyword>
<evidence type="ECO:0000256" key="4">
    <source>
        <dbReference type="PROSITE-ProRule" id="PRU00278"/>
    </source>
</evidence>
<accession>A0AA39WVY8</accession>
<dbReference type="InterPro" id="IPR046357">
    <property type="entry name" value="PPIase_dom_sf"/>
</dbReference>
<dbReference type="Gene3D" id="3.10.50.40">
    <property type="match status" value="1"/>
</dbReference>
<proteinExistence type="predicted"/>
<dbReference type="FunFam" id="2.20.70.10:FF:000066">
    <property type="entry name" value="Peptidyl-prolyl cis-trans isomerase"/>
    <property type="match status" value="1"/>
</dbReference>
<dbReference type="GO" id="GO:0005634">
    <property type="term" value="C:nucleus"/>
    <property type="evidence" value="ECO:0007669"/>
    <property type="project" value="TreeGrafter"/>
</dbReference>
<dbReference type="PROSITE" id="PS50020">
    <property type="entry name" value="WW_DOMAIN_2"/>
    <property type="match status" value="1"/>
</dbReference>
<comment type="caution">
    <text evidence="8">The sequence shown here is derived from an EMBL/GenBank/DDBJ whole genome shotgun (WGS) entry which is preliminary data.</text>
</comment>
<dbReference type="PROSITE" id="PS50198">
    <property type="entry name" value="PPIC_PPIASE_2"/>
    <property type="match status" value="1"/>
</dbReference>
<dbReference type="SUPFAM" id="SSF54534">
    <property type="entry name" value="FKBP-like"/>
    <property type="match status" value="1"/>
</dbReference>
<dbReference type="Proteomes" id="UP001175000">
    <property type="component" value="Unassembled WGS sequence"/>
</dbReference>
<dbReference type="GO" id="GO:0005829">
    <property type="term" value="C:cytosol"/>
    <property type="evidence" value="ECO:0007669"/>
    <property type="project" value="TreeGrafter"/>
</dbReference>
<dbReference type="Pfam" id="PF00397">
    <property type="entry name" value="WW"/>
    <property type="match status" value="1"/>
</dbReference>